<proteinExistence type="predicted"/>
<evidence type="ECO:0000313" key="2">
    <source>
        <dbReference type="Proteomes" id="UP000828390"/>
    </source>
</evidence>
<gene>
    <name evidence="1" type="ORF">DPMN_064873</name>
</gene>
<feature type="non-terminal residue" evidence="1">
    <location>
        <position position="77"/>
    </location>
</feature>
<organism evidence="1 2">
    <name type="scientific">Dreissena polymorpha</name>
    <name type="common">Zebra mussel</name>
    <name type="synonym">Mytilus polymorpha</name>
    <dbReference type="NCBI Taxonomy" id="45954"/>
    <lineage>
        <taxon>Eukaryota</taxon>
        <taxon>Metazoa</taxon>
        <taxon>Spiralia</taxon>
        <taxon>Lophotrochozoa</taxon>
        <taxon>Mollusca</taxon>
        <taxon>Bivalvia</taxon>
        <taxon>Autobranchia</taxon>
        <taxon>Heteroconchia</taxon>
        <taxon>Euheterodonta</taxon>
        <taxon>Imparidentia</taxon>
        <taxon>Neoheterodontei</taxon>
        <taxon>Myida</taxon>
        <taxon>Dreissenoidea</taxon>
        <taxon>Dreissenidae</taxon>
        <taxon>Dreissena</taxon>
    </lineage>
</organism>
<reference evidence="1" key="2">
    <citation type="submission" date="2020-11" db="EMBL/GenBank/DDBJ databases">
        <authorList>
            <person name="McCartney M.A."/>
            <person name="Auch B."/>
            <person name="Kono T."/>
            <person name="Mallez S."/>
            <person name="Becker A."/>
            <person name="Gohl D.M."/>
            <person name="Silverstein K.A.T."/>
            <person name="Koren S."/>
            <person name="Bechman K.B."/>
            <person name="Herman A."/>
            <person name="Abrahante J.E."/>
            <person name="Garbe J."/>
        </authorList>
    </citation>
    <scope>NUCLEOTIDE SEQUENCE</scope>
    <source>
        <strain evidence="1">Duluth1</strain>
        <tissue evidence="1">Whole animal</tissue>
    </source>
</reference>
<reference evidence="1" key="1">
    <citation type="journal article" date="2019" name="bioRxiv">
        <title>The Genome of the Zebra Mussel, Dreissena polymorpha: A Resource for Invasive Species Research.</title>
        <authorList>
            <person name="McCartney M.A."/>
            <person name="Auch B."/>
            <person name="Kono T."/>
            <person name="Mallez S."/>
            <person name="Zhang Y."/>
            <person name="Obille A."/>
            <person name="Becker A."/>
            <person name="Abrahante J.E."/>
            <person name="Garbe J."/>
            <person name="Badalamenti J.P."/>
            <person name="Herman A."/>
            <person name="Mangelson H."/>
            <person name="Liachko I."/>
            <person name="Sullivan S."/>
            <person name="Sone E.D."/>
            <person name="Koren S."/>
            <person name="Silverstein K.A.T."/>
            <person name="Beckman K.B."/>
            <person name="Gohl D.M."/>
        </authorList>
    </citation>
    <scope>NUCLEOTIDE SEQUENCE</scope>
    <source>
        <strain evidence="1">Duluth1</strain>
        <tissue evidence="1">Whole animal</tissue>
    </source>
</reference>
<protein>
    <submittedName>
        <fullName evidence="1">Uncharacterized protein</fullName>
    </submittedName>
</protein>
<name>A0A9D4HLF3_DREPO</name>
<dbReference type="AlphaFoldDB" id="A0A9D4HLF3"/>
<evidence type="ECO:0000313" key="1">
    <source>
        <dbReference type="EMBL" id="KAH3721924.1"/>
    </source>
</evidence>
<dbReference type="EMBL" id="JAIWYP010000013">
    <property type="protein sequence ID" value="KAH3721924.1"/>
    <property type="molecule type" value="Genomic_DNA"/>
</dbReference>
<comment type="caution">
    <text evidence="1">The sequence shown here is derived from an EMBL/GenBank/DDBJ whole genome shotgun (WGS) entry which is preliminary data.</text>
</comment>
<dbReference type="Proteomes" id="UP000828390">
    <property type="component" value="Unassembled WGS sequence"/>
</dbReference>
<accession>A0A9D4HLF3</accession>
<sequence>MGTYEVFGRGPQFNNWPGHWKFQKCLKYFPANLRCTDSKWGAILVAGYDKQFGKVFEGDINKFREVITSKFLPAMCL</sequence>
<keyword evidence="2" id="KW-1185">Reference proteome</keyword>